<gene>
    <name evidence="2" type="primary">Acey_s0030.g2026</name>
    <name evidence="2" type="ORF">Y032_0030g2026</name>
</gene>
<sequence>MRELRDRCAVGRDRTKLGRRSPLHHDEVAHEGAEEARKPGTTSGGVGPNFARNITSATFHGHRLAVLTVSLSMYIDVSIIQTYAPTAGR</sequence>
<feature type="compositionally biased region" description="Basic and acidic residues" evidence="1">
    <location>
        <begin position="23"/>
        <end position="38"/>
    </location>
</feature>
<evidence type="ECO:0000256" key="1">
    <source>
        <dbReference type="SAM" id="MobiDB-lite"/>
    </source>
</evidence>
<accession>A0A016UR59</accession>
<dbReference type="Proteomes" id="UP000024635">
    <property type="component" value="Unassembled WGS sequence"/>
</dbReference>
<name>A0A016UR59_9BILA</name>
<proteinExistence type="predicted"/>
<organism evidence="2 3">
    <name type="scientific">Ancylostoma ceylanicum</name>
    <dbReference type="NCBI Taxonomy" id="53326"/>
    <lineage>
        <taxon>Eukaryota</taxon>
        <taxon>Metazoa</taxon>
        <taxon>Ecdysozoa</taxon>
        <taxon>Nematoda</taxon>
        <taxon>Chromadorea</taxon>
        <taxon>Rhabditida</taxon>
        <taxon>Rhabditina</taxon>
        <taxon>Rhabditomorpha</taxon>
        <taxon>Strongyloidea</taxon>
        <taxon>Ancylostomatidae</taxon>
        <taxon>Ancylostomatinae</taxon>
        <taxon>Ancylostoma</taxon>
    </lineage>
</organism>
<dbReference type="OrthoDB" id="410104at2759"/>
<keyword evidence="3" id="KW-1185">Reference proteome</keyword>
<evidence type="ECO:0000313" key="2">
    <source>
        <dbReference type="EMBL" id="EYC17401.1"/>
    </source>
</evidence>
<feature type="region of interest" description="Disordered" evidence="1">
    <location>
        <begin position="1"/>
        <end position="49"/>
    </location>
</feature>
<dbReference type="EMBL" id="JARK01001366">
    <property type="protein sequence ID" value="EYC17401.1"/>
    <property type="molecule type" value="Genomic_DNA"/>
</dbReference>
<feature type="compositionally biased region" description="Basic and acidic residues" evidence="1">
    <location>
        <begin position="1"/>
        <end position="16"/>
    </location>
</feature>
<reference evidence="3" key="1">
    <citation type="journal article" date="2015" name="Nat. Genet.">
        <title>The genome and transcriptome of the zoonotic hookworm Ancylostoma ceylanicum identify infection-specific gene families.</title>
        <authorList>
            <person name="Schwarz E.M."/>
            <person name="Hu Y."/>
            <person name="Antoshechkin I."/>
            <person name="Miller M.M."/>
            <person name="Sternberg P.W."/>
            <person name="Aroian R.V."/>
        </authorList>
    </citation>
    <scope>NUCLEOTIDE SEQUENCE</scope>
    <source>
        <strain evidence="3">HY135</strain>
    </source>
</reference>
<evidence type="ECO:0000313" key="3">
    <source>
        <dbReference type="Proteomes" id="UP000024635"/>
    </source>
</evidence>
<dbReference type="AlphaFoldDB" id="A0A016UR59"/>
<protein>
    <submittedName>
        <fullName evidence="2">Uncharacterized protein</fullName>
    </submittedName>
</protein>
<comment type="caution">
    <text evidence="2">The sequence shown here is derived from an EMBL/GenBank/DDBJ whole genome shotgun (WGS) entry which is preliminary data.</text>
</comment>